<dbReference type="Gene3D" id="1.10.10.60">
    <property type="entry name" value="Homeodomain-like"/>
    <property type="match status" value="1"/>
</dbReference>
<evidence type="ECO:0000256" key="1">
    <source>
        <dbReference type="ARBA" id="ARBA00004123"/>
    </source>
</evidence>
<keyword evidence="10" id="KW-0804">Transcription</keyword>
<evidence type="ECO:0000256" key="15">
    <source>
        <dbReference type="SAM" id="Coils"/>
    </source>
</evidence>
<evidence type="ECO:0000256" key="16">
    <source>
        <dbReference type="SAM" id="MobiDB-lite"/>
    </source>
</evidence>
<dbReference type="NCBIfam" id="TIGR02180">
    <property type="entry name" value="GRX_euk"/>
    <property type="match status" value="1"/>
</dbReference>
<comment type="subcellular location">
    <subcellularLocation>
        <location evidence="1 13 14">Nucleus</location>
    </subcellularLocation>
</comment>
<dbReference type="AlphaFoldDB" id="A0A9E7I3B7"/>
<sequence>MASAAAGGVSVWHQRPCLRWRTPVSSASNKVAFVKKTVSSHDIVIFSKSYCPYCMTAKAVFQELKKEPYVLELDEIADGSEIQDALSDIVGRRTVPQVFVRGKHLGGSDDTVEAYESARLLTLLVSVKELVGPAPASMEEGECNTSLSLAVGGGKQFTPSTSRHVLFPHHPEEEEEEEEDTKRHVGSVSRWTELDEEEEEEEEGVSGKDDSGNLSDDKPVGARKKLKLTIKQVRLLEESFRERSTLTTTQKQALAHRLNIRPRQVEVWFQNRRARTKLKRIELDYECLRVHCDRLSDENWRLKRELQELRSAPPASPFYVHLLKASTLTVCPACERIAAAGKRQSSASEGGMQRPQLVPVNTTGLLRLQN</sequence>
<evidence type="ECO:0000256" key="12">
    <source>
        <dbReference type="ARBA" id="ARBA00023284"/>
    </source>
</evidence>
<gene>
    <name evidence="18" type="ORF">MUK42_08071</name>
</gene>
<dbReference type="PROSITE" id="PS50071">
    <property type="entry name" value="HOMEOBOX_2"/>
    <property type="match status" value="1"/>
</dbReference>
<feature type="region of interest" description="Disordered" evidence="16">
    <location>
        <begin position="168"/>
        <end position="220"/>
    </location>
</feature>
<dbReference type="InterPro" id="IPR001356">
    <property type="entry name" value="HD"/>
</dbReference>
<dbReference type="GO" id="GO:0000981">
    <property type="term" value="F:DNA-binding transcription factor activity, RNA polymerase II-specific"/>
    <property type="evidence" value="ECO:0007669"/>
    <property type="project" value="InterPro"/>
</dbReference>
<feature type="domain" description="Homeobox" evidence="17">
    <location>
        <begin position="219"/>
        <end position="279"/>
    </location>
</feature>
<evidence type="ECO:0000313" key="18">
    <source>
        <dbReference type="EMBL" id="URE41897.1"/>
    </source>
</evidence>
<dbReference type="InterPro" id="IPR014025">
    <property type="entry name" value="Glutaredoxin_subgr"/>
</dbReference>
<feature type="DNA-binding region" description="Homeobox" evidence="13">
    <location>
        <begin position="221"/>
        <end position="280"/>
    </location>
</feature>
<dbReference type="InterPro" id="IPR011767">
    <property type="entry name" value="GLR_AS"/>
</dbReference>
<evidence type="ECO:0000256" key="2">
    <source>
        <dbReference type="ARBA" id="ARBA00006074"/>
    </source>
</evidence>
<feature type="coiled-coil region" evidence="15">
    <location>
        <begin position="278"/>
        <end position="312"/>
    </location>
</feature>
<evidence type="ECO:0000256" key="9">
    <source>
        <dbReference type="ARBA" id="ARBA00023157"/>
    </source>
</evidence>
<keyword evidence="12" id="KW-0676">Redox-active center</keyword>
<comment type="similarity">
    <text evidence="2">Belongs to the HD-ZIP homeobox family. Class II subfamily.</text>
</comment>
<feature type="compositionally biased region" description="Acidic residues" evidence="16">
    <location>
        <begin position="194"/>
        <end position="204"/>
    </location>
</feature>
<keyword evidence="8 13" id="KW-0371">Homeobox</keyword>
<dbReference type="SUPFAM" id="SSF52833">
    <property type="entry name" value="Thioredoxin-like"/>
    <property type="match status" value="1"/>
</dbReference>
<dbReference type="PROSITE" id="PS00027">
    <property type="entry name" value="HOMEOBOX_1"/>
    <property type="match status" value="1"/>
</dbReference>
<evidence type="ECO:0000259" key="17">
    <source>
        <dbReference type="PROSITE" id="PS50071"/>
    </source>
</evidence>
<comment type="similarity">
    <text evidence="3">Belongs to the glutaredoxin family. CPYC subfamily.</text>
</comment>
<dbReference type="InterPro" id="IPR011899">
    <property type="entry name" value="Glutaredoxin_euk/vir"/>
</dbReference>
<evidence type="ECO:0000256" key="14">
    <source>
        <dbReference type="RuleBase" id="RU000682"/>
    </source>
</evidence>
<evidence type="ECO:0000256" key="5">
    <source>
        <dbReference type="ARBA" id="ARBA00022982"/>
    </source>
</evidence>
<dbReference type="Proteomes" id="UP001055439">
    <property type="component" value="Chromosome 8"/>
</dbReference>
<dbReference type="Pfam" id="PF00462">
    <property type="entry name" value="Glutaredoxin"/>
    <property type="match status" value="1"/>
</dbReference>
<keyword evidence="15" id="KW-0175">Coiled coil</keyword>
<dbReference type="GO" id="GO:0005634">
    <property type="term" value="C:nucleus"/>
    <property type="evidence" value="ECO:0007669"/>
    <property type="project" value="UniProtKB-SubCell"/>
</dbReference>
<accession>A0A9E7I3B7</accession>
<evidence type="ECO:0000256" key="8">
    <source>
        <dbReference type="ARBA" id="ARBA00023155"/>
    </source>
</evidence>
<reference evidence="18" key="1">
    <citation type="submission" date="2022-05" db="EMBL/GenBank/DDBJ databases">
        <title>The Musa troglodytarum L. genome provides insights into the mechanism of non-climacteric behaviour and enrichment of carotenoids.</title>
        <authorList>
            <person name="Wang J."/>
        </authorList>
    </citation>
    <scope>NUCLEOTIDE SEQUENCE</scope>
    <source>
        <tissue evidence="18">Leaf</tissue>
    </source>
</reference>
<evidence type="ECO:0000256" key="10">
    <source>
        <dbReference type="ARBA" id="ARBA00023163"/>
    </source>
</evidence>
<evidence type="ECO:0000256" key="7">
    <source>
        <dbReference type="ARBA" id="ARBA00023125"/>
    </source>
</evidence>
<dbReference type="InterPro" id="IPR050762">
    <property type="entry name" value="HD-ZIP_Homeobox_LZ_Class_II"/>
</dbReference>
<keyword evidence="6" id="KW-0805">Transcription regulation</keyword>
<dbReference type="GO" id="GO:0043565">
    <property type="term" value="F:sequence-specific DNA binding"/>
    <property type="evidence" value="ECO:0007669"/>
    <property type="project" value="InterPro"/>
</dbReference>
<dbReference type="Pfam" id="PF00046">
    <property type="entry name" value="Homeodomain"/>
    <property type="match status" value="1"/>
</dbReference>
<name>A0A9E7I3B7_9LILI</name>
<proteinExistence type="inferred from homology"/>
<keyword evidence="19" id="KW-1185">Reference proteome</keyword>
<keyword evidence="7 13" id="KW-0238">DNA-binding</keyword>
<dbReference type="CDD" id="cd03419">
    <property type="entry name" value="GRX_GRXh_1_2_like"/>
    <property type="match status" value="1"/>
</dbReference>
<dbReference type="EMBL" id="CP097510">
    <property type="protein sequence ID" value="URE41897.1"/>
    <property type="molecule type" value="Genomic_DNA"/>
</dbReference>
<evidence type="ECO:0000313" key="19">
    <source>
        <dbReference type="Proteomes" id="UP001055439"/>
    </source>
</evidence>
<dbReference type="Gene3D" id="3.40.30.10">
    <property type="entry name" value="Glutaredoxin"/>
    <property type="match status" value="1"/>
</dbReference>
<keyword evidence="9" id="KW-1015">Disulfide bond</keyword>
<protein>
    <submittedName>
        <fullName evidence="18">Sequence-specific DNA binding</fullName>
    </submittedName>
</protein>
<dbReference type="PANTHER" id="PTHR45714:SF34">
    <property type="entry name" value="HOMEOBOX-LEUCINE ZIPPER PROTEIN HAT9"/>
    <property type="match status" value="1"/>
</dbReference>
<dbReference type="CDD" id="cd00086">
    <property type="entry name" value="homeodomain"/>
    <property type="match status" value="1"/>
</dbReference>
<evidence type="ECO:0000256" key="13">
    <source>
        <dbReference type="PROSITE-ProRule" id="PRU00108"/>
    </source>
</evidence>
<evidence type="ECO:0000256" key="4">
    <source>
        <dbReference type="ARBA" id="ARBA00022448"/>
    </source>
</evidence>
<dbReference type="InterPro" id="IPR002109">
    <property type="entry name" value="Glutaredoxin"/>
</dbReference>
<dbReference type="PRINTS" id="PR00160">
    <property type="entry name" value="GLUTAREDOXIN"/>
</dbReference>
<dbReference type="InterPro" id="IPR017970">
    <property type="entry name" value="Homeobox_CS"/>
</dbReference>
<dbReference type="FunFam" id="3.40.30.10:FF:000026">
    <property type="entry name" value="Glutaredoxin 2"/>
    <property type="match status" value="1"/>
</dbReference>
<keyword evidence="11 13" id="KW-0539">Nucleus</keyword>
<dbReference type="OrthoDB" id="6159439at2759"/>
<dbReference type="SMART" id="SM00389">
    <property type="entry name" value="HOX"/>
    <property type="match status" value="1"/>
</dbReference>
<evidence type="ECO:0000256" key="3">
    <source>
        <dbReference type="ARBA" id="ARBA00007190"/>
    </source>
</evidence>
<dbReference type="InterPro" id="IPR036249">
    <property type="entry name" value="Thioredoxin-like_sf"/>
</dbReference>
<dbReference type="InterPro" id="IPR003106">
    <property type="entry name" value="Leu_zip_homeo"/>
</dbReference>
<keyword evidence="5" id="KW-0249">Electron transport</keyword>
<evidence type="ECO:0000256" key="11">
    <source>
        <dbReference type="ARBA" id="ARBA00023242"/>
    </source>
</evidence>
<evidence type="ECO:0000256" key="6">
    <source>
        <dbReference type="ARBA" id="ARBA00023015"/>
    </source>
</evidence>
<dbReference type="InterPro" id="IPR009057">
    <property type="entry name" value="Homeodomain-like_sf"/>
</dbReference>
<dbReference type="SMART" id="SM00340">
    <property type="entry name" value="HALZ"/>
    <property type="match status" value="1"/>
</dbReference>
<dbReference type="PROSITE" id="PS00195">
    <property type="entry name" value="GLUTAREDOXIN_1"/>
    <property type="match status" value="1"/>
</dbReference>
<keyword evidence="4" id="KW-0813">Transport</keyword>
<dbReference type="SUPFAM" id="SSF46689">
    <property type="entry name" value="Homeodomain-like"/>
    <property type="match status" value="1"/>
</dbReference>
<organism evidence="18 19">
    <name type="scientific">Musa troglodytarum</name>
    <name type="common">fe'i banana</name>
    <dbReference type="NCBI Taxonomy" id="320322"/>
    <lineage>
        <taxon>Eukaryota</taxon>
        <taxon>Viridiplantae</taxon>
        <taxon>Streptophyta</taxon>
        <taxon>Embryophyta</taxon>
        <taxon>Tracheophyta</taxon>
        <taxon>Spermatophyta</taxon>
        <taxon>Magnoliopsida</taxon>
        <taxon>Liliopsida</taxon>
        <taxon>Zingiberales</taxon>
        <taxon>Musaceae</taxon>
        <taxon>Musa</taxon>
    </lineage>
</organism>
<dbReference type="PANTHER" id="PTHR45714">
    <property type="entry name" value="HOMEOBOX-LEUCINE ZIPPER PROTEIN HAT14"/>
    <property type="match status" value="1"/>
</dbReference>
<feature type="compositionally biased region" description="Basic and acidic residues" evidence="16">
    <location>
        <begin position="205"/>
        <end position="220"/>
    </location>
</feature>
<dbReference type="PROSITE" id="PS51354">
    <property type="entry name" value="GLUTAREDOXIN_2"/>
    <property type="match status" value="1"/>
</dbReference>